<sequence length="122" mass="14223">MGPLKKKLVGKPAANKRELATMIIEYIKEDDAEKLTEEMENENRPRVERPRSPKRERVWYRLQKPNKKQRMRSSMRANGRIRKPQEPLHAACTPLSKPIGCIYAQMDKSTLPIPRKLKAPPH</sequence>
<feature type="region of interest" description="Disordered" evidence="1">
    <location>
        <begin position="35"/>
        <end position="88"/>
    </location>
</feature>
<gene>
    <name evidence="2" type="ORF">LIER_24703</name>
</gene>
<accession>A0AAV3R216</accession>
<dbReference type="Proteomes" id="UP001454036">
    <property type="component" value="Unassembled WGS sequence"/>
</dbReference>
<name>A0AAV3R216_LITER</name>
<organism evidence="2 3">
    <name type="scientific">Lithospermum erythrorhizon</name>
    <name type="common">Purple gromwell</name>
    <name type="synonym">Lithospermum officinale var. erythrorhizon</name>
    <dbReference type="NCBI Taxonomy" id="34254"/>
    <lineage>
        <taxon>Eukaryota</taxon>
        <taxon>Viridiplantae</taxon>
        <taxon>Streptophyta</taxon>
        <taxon>Embryophyta</taxon>
        <taxon>Tracheophyta</taxon>
        <taxon>Spermatophyta</taxon>
        <taxon>Magnoliopsida</taxon>
        <taxon>eudicotyledons</taxon>
        <taxon>Gunneridae</taxon>
        <taxon>Pentapetalae</taxon>
        <taxon>asterids</taxon>
        <taxon>lamiids</taxon>
        <taxon>Boraginales</taxon>
        <taxon>Boraginaceae</taxon>
        <taxon>Boraginoideae</taxon>
        <taxon>Lithospermeae</taxon>
        <taxon>Lithospermum</taxon>
    </lineage>
</organism>
<feature type="compositionally biased region" description="Basic and acidic residues" evidence="1">
    <location>
        <begin position="35"/>
        <end position="59"/>
    </location>
</feature>
<comment type="caution">
    <text evidence="2">The sequence shown here is derived from an EMBL/GenBank/DDBJ whole genome shotgun (WGS) entry which is preliminary data.</text>
</comment>
<dbReference type="EMBL" id="BAABME010007249">
    <property type="protein sequence ID" value="GAA0170452.1"/>
    <property type="molecule type" value="Genomic_DNA"/>
</dbReference>
<keyword evidence="3" id="KW-1185">Reference proteome</keyword>
<evidence type="ECO:0000256" key="1">
    <source>
        <dbReference type="SAM" id="MobiDB-lite"/>
    </source>
</evidence>
<proteinExistence type="predicted"/>
<evidence type="ECO:0000313" key="3">
    <source>
        <dbReference type="Proteomes" id="UP001454036"/>
    </source>
</evidence>
<reference evidence="2 3" key="1">
    <citation type="submission" date="2024-01" db="EMBL/GenBank/DDBJ databases">
        <title>The complete chloroplast genome sequence of Lithospermum erythrorhizon: insights into the phylogenetic relationship among Boraginaceae species and the maternal lineages of purple gromwells.</title>
        <authorList>
            <person name="Okada T."/>
            <person name="Watanabe K."/>
        </authorList>
    </citation>
    <scope>NUCLEOTIDE SEQUENCE [LARGE SCALE GENOMIC DNA]</scope>
</reference>
<protein>
    <submittedName>
        <fullName evidence="2">Uncharacterized protein</fullName>
    </submittedName>
</protein>
<evidence type="ECO:0000313" key="2">
    <source>
        <dbReference type="EMBL" id="GAA0170452.1"/>
    </source>
</evidence>
<feature type="compositionally biased region" description="Basic residues" evidence="1">
    <location>
        <begin position="64"/>
        <end position="73"/>
    </location>
</feature>
<dbReference type="AlphaFoldDB" id="A0AAV3R216"/>